<accession>A0ABR0SSS5</accession>
<feature type="region of interest" description="Disordered" evidence="1">
    <location>
        <begin position="345"/>
        <end position="376"/>
    </location>
</feature>
<feature type="compositionally biased region" description="Acidic residues" evidence="1">
    <location>
        <begin position="348"/>
        <end position="358"/>
    </location>
</feature>
<feature type="compositionally biased region" description="Acidic residues" evidence="1">
    <location>
        <begin position="526"/>
        <end position="549"/>
    </location>
</feature>
<evidence type="ECO:0000313" key="3">
    <source>
        <dbReference type="EMBL" id="KAK5994791.1"/>
    </source>
</evidence>
<keyword evidence="4" id="KW-1185">Reference proteome</keyword>
<feature type="domain" description="2EXR" evidence="2">
    <location>
        <begin position="76"/>
        <end position="172"/>
    </location>
</feature>
<feature type="compositionally biased region" description="Acidic residues" evidence="1">
    <location>
        <begin position="10"/>
        <end position="29"/>
    </location>
</feature>
<name>A0ABR0SSS5_9HYPO</name>
<gene>
    <name evidence="3" type="ORF">PT974_03174</name>
</gene>
<feature type="region of interest" description="Disordered" evidence="1">
    <location>
        <begin position="392"/>
        <end position="618"/>
    </location>
</feature>
<feature type="compositionally biased region" description="Acidic residues" evidence="1">
    <location>
        <begin position="38"/>
        <end position="70"/>
    </location>
</feature>
<dbReference type="Pfam" id="PF20150">
    <property type="entry name" value="2EXR"/>
    <property type="match status" value="1"/>
</dbReference>
<feature type="compositionally biased region" description="Acidic residues" evidence="1">
    <location>
        <begin position="571"/>
        <end position="599"/>
    </location>
</feature>
<feature type="compositionally biased region" description="Acidic residues" evidence="1">
    <location>
        <begin position="606"/>
        <end position="618"/>
    </location>
</feature>
<dbReference type="PANTHER" id="PTHR35910">
    <property type="entry name" value="2EXR DOMAIN-CONTAINING PROTEIN"/>
    <property type="match status" value="1"/>
</dbReference>
<protein>
    <recommendedName>
        <fullName evidence="2">2EXR domain-containing protein</fullName>
    </recommendedName>
</protein>
<feature type="compositionally biased region" description="Acidic residues" evidence="1">
    <location>
        <begin position="401"/>
        <end position="418"/>
    </location>
</feature>
<evidence type="ECO:0000313" key="4">
    <source>
        <dbReference type="Proteomes" id="UP001338125"/>
    </source>
</evidence>
<comment type="caution">
    <text evidence="3">The sequence shown here is derived from an EMBL/GenBank/DDBJ whole genome shotgun (WGS) entry which is preliminary data.</text>
</comment>
<dbReference type="InterPro" id="IPR045518">
    <property type="entry name" value="2EXR"/>
</dbReference>
<reference evidence="3 4" key="1">
    <citation type="submission" date="2024-01" db="EMBL/GenBank/DDBJ databases">
        <title>Complete genome of Cladobotryum mycophilum ATHUM6906.</title>
        <authorList>
            <person name="Christinaki A.C."/>
            <person name="Myridakis A.I."/>
            <person name="Kouvelis V.N."/>
        </authorList>
    </citation>
    <scope>NUCLEOTIDE SEQUENCE [LARGE SCALE GENOMIC DNA]</scope>
    <source>
        <strain evidence="3 4">ATHUM6906</strain>
    </source>
</reference>
<proteinExistence type="predicted"/>
<evidence type="ECO:0000259" key="2">
    <source>
        <dbReference type="Pfam" id="PF20150"/>
    </source>
</evidence>
<sequence length="618" mass="69602">MSRGPFENESVSESDESNESEGSELDSESEAGGGLLDIEAEDESEDGSEDSYDEAAENEFWNGEESDDETADSRTFENFGNLPPELRQYIWKLAGLSLEHPRVLQFRIYPTFRIDIHAGEGLLAQTRTARRLLAVNREAREVTLKTLPDTLKIQQAGGRHGVIQFNKERDVVMIDGYEEVDFDNDFVFDDFAESVKQLAVNSWDFSSDFGIGKRFMPFLRQFPNMKRLFMAGMDEEFGTKERHRLWCGSDFVYTFDFTFVETLLGLGQRRVTKMCWPNLDEYDDYAKNEVPKHHYSSLPAGALDKLTDRGVETWPMLIFEDDIGLARFGFLEQKWEQSLGDVFLQHDENDDDDDDDESGSSHSDDSGPSDGFLDEYEDDFIDDTGFVEEVTEHSGVLHAEEVEDVSGDEIFDDEEEASDNERDTQAEAHFSSPEPEPNDDQPDEDDDAKPTTRSRKRQIVTDSDDESATENTRGKRARTSRTVLSDSEDEDEEGGVVHSADANGAPSSPEPKPKNTVTGAKQAVVVDDDSESESEDSSGDEEDEEEEEEQPKRMSLAERLQIARAAHPVSSEDENESGDEDNDELDEDEEEDDEDEDSDGGLIDGMAEESDDGDEDDY</sequence>
<dbReference type="Proteomes" id="UP001338125">
    <property type="component" value="Unassembled WGS sequence"/>
</dbReference>
<feature type="compositionally biased region" description="Acidic residues" evidence="1">
    <location>
        <begin position="436"/>
        <end position="447"/>
    </location>
</feature>
<dbReference type="PANTHER" id="PTHR35910:SF6">
    <property type="entry name" value="2EXR DOMAIN-CONTAINING PROTEIN"/>
    <property type="match status" value="1"/>
</dbReference>
<evidence type="ECO:0000256" key="1">
    <source>
        <dbReference type="SAM" id="MobiDB-lite"/>
    </source>
</evidence>
<feature type="region of interest" description="Disordered" evidence="1">
    <location>
        <begin position="1"/>
        <end position="79"/>
    </location>
</feature>
<organism evidence="3 4">
    <name type="scientific">Cladobotryum mycophilum</name>
    <dbReference type="NCBI Taxonomy" id="491253"/>
    <lineage>
        <taxon>Eukaryota</taxon>
        <taxon>Fungi</taxon>
        <taxon>Dikarya</taxon>
        <taxon>Ascomycota</taxon>
        <taxon>Pezizomycotina</taxon>
        <taxon>Sordariomycetes</taxon>
        <taxon>Hypocreomycetidae</taxon>
        <taxon>Hypocreales</taxon>
        <taxon>Hypocreaceae</taxon>
        <taxon>Cladobotryum</taxon>
    </lineage>
</organism>
<dbReference type="EMBL" id="JAVFKD010000004">
    <property type="protein sequence ID" value="KAK5994791.1"/>
    <property type="molecule type" value="Genomic_DNA"/>
</dbReference>